<comment type="caution">
    <text evidence="1">The sequence shown here is derived from an EMBL/GenBank/DDBJ whole genome shotgun (WGS) entry which is preliminary data.</text>
</comment>
<reference evidence="1 2" key="1">
    <citation type="journal article" date="2020" name="G3 (Bethesda)">
        <title>Improved Reference Genome for Cyclotella cryptica CCMP332, a Model for Cell Wall Morphogenesis, Salinity Adaptation, and Lipid Production in Diatoms (Bacillariophyta).</title>
        <authorList>
            <person name="Roberts W.R."/>
            <person name="Downey K.M."/>
            <person name="Ruck E.C."/>
            <person name="Traller J.C."/>
            <person name="Alverson A.J."/>
        </authorList>
    </citation>
    <scope>NUCLEOTIDE SEQUENCE [LARGE SCALE GENOMIC DNA]</scope>
    <source>
        <strain evidence="1 2">CCMP332</strain>
    </source>
</reference>
<proteinExistence type="predicted"/>
<dbReference type="AlphaFoldDB" id="A0ABD3QNE5"/>
<evidence type="ECO:0000313" key="1">
    <source>
        <dbReference type="EMBL" id="KAL3799260.1"/>
    </source>
</evidence>
<gene>
    <name evidence="1" type="ORF">HJC23_012985</name>
</gene>
<sequence>MKYTLILPGLAYTHASAWTISGNQAECVQRCNDLPFKVAVSARRAACIESCSSDPAVSRDPSCVDECNSKRTPRRKRAACIMRCPIPSDSKNDEATLNNSTSNESETGYQTIDLSIYSKDDTNTTVNVDSVSYLNLEDPAFNTESRNGQDTDAFTIVAKAVDSLSNSSVGVIEYWQNETISSNESTLENNDFIVDNRNDTLKSELFNASKEMVQATSTRSFDLAFDENKTNSLNDEFEGNANADVVGTSKVDDLPHNSMVPTNAESTPSMGNFTSHQNKSSSLDLVSDDDDLIKRDNDCVNSCTKKRTLQRKRDACLERCRVLKNEKDIMFTSNDSSSPLSILTKGRGSVKFEL</sequence>
<protein>
    <submittedName>
        <fullName evidence="1">Uncharacterized protein</fullName>
    </submittedName>
</protein>
<organism evidence="1 2">
    <name type="scientific">Cyclotella cryptica</name>
    <dbReference type="NCBI Taxonomy" id="29204"/>
    <lineage>
        <taxon>Eukaryota</taxon>
        <taxon>Sar</taxon>
        <taxon>Stramenopiles</taxon>
        <taxon>Ochrophyta</taxon>
        <taxon>Bacillariophyta</taxon>
        <taxon>Coscinodiscophyceae</taxon>
        <taxon>Thalassiosirophycidae</taxon>
        <taxon>Stephanodiscales</taxon>
        <taxon>Stephanodiscaceae</taxon>
        <taxon>Cyclotella</taxon>
    </lineage>
</organism>
<dbReference type="EMBL" id="JABMIG020000040">
    <property type="protein sequence ID" value="KAL3799260.1"/>
    <property type="molecule type" value="Genomic_DNA"/>
</dbReference>
<name>A0ABD3QNE5_9STRA</name>
<dbReference type="Proteomes" id="UP001516023">
    <property type="component" value="Unassembled WGS sequence"/>
</dbReference>
<evidence type="ECO:0000313" key="2">
    <source>
        <dbReference type="Proteomes" id="UP001516023"/>
    </source>
</evidence>
<keyword evidence="2" id="KW-1185">Reference proteome</keyword>
<accession>A0ABD3QNE5</accession>